<name>A0ABW3RRH6_9SPHI</name>
<keyword evidence="2" id="KW-1185">Reference proteome</keyword>
<protein>
    <submittedName>
        <fullName evidence="1">HmuY family protein</fullName>
    </submittedName>
</protein>
<dbReference type="CDD" id="cd12105">
    <property type="entry name" value="HmuY"/>
    <property type="match status" value="1"/>
</dbReference>
<organism evidence="1 2">
    <name type="scientific">Sphingobacterium daejeonense</name>
    <dbReference type="NCBI Taxonomy" id="371142"/>
    <lineage>
        <taxon>Bacteria</taxon>
        <taxon>Pseudomonadati</taxon>
        <taxon>Bacteroidota</taxon>
        <taxon>Sphingobacteriia</taxon>
        <taxon>Sphingobacteriales</taxon>
        <taxon>Sphingobacteriaceae</taxon>
        <taxon>Sphingobacterium</taxon>
    </lineage>
</organism>
<gene>
    <name evidence="1" type="ORF">ACFQ2C_17515</name>
</gene>
<sequence length="356" mass="39872">MRKFTKLASIAFISILGFTSCERDNKTEVLPVVPPSDGSKMTLEGGEGGTDAANAVYVDLSTDKQTSVARKSWSLGFYSGSAFRVILNNHMAYSAMVTNQTDIKAVSSTNVDLTKLNYNFQAKDQLQNYDDTAGRIEKSLIAEIKATESENKVYVINPVHPNADKSNVWKVKINRGTAQDYVLQYAKLDDTNFKSLTIKKDNKLNFNFISFSEGPVNVEPTKDEWDLVWTKSIYYTAMGGAPIPYFFSDLVFINHLNGVSVSEVVFLGKDNKSNGQPNYEEFDSSKLSSIKFKNNRNAMATSWRNTLSVGVLRDRFYVIKDKAGNIYKLRFLAMGVKDDGGKRGYPEIEYKLVKSN</sequence>
<proteinExistence type="predicted"/>
<dbReference type="PROSITE" id="PS51257">
    <property type="entry name" value="PROKAR_LIPOPROTEIN"/>
    <property type="match status" value="1"/>
</dbReference>
<dbReference type="Pfam" id="PF14064">
    <property type="entry name" value="HmuY"/>
    <property type="match status" value="1"/>
</dbReference>
<evidence type="ECO:0000313" key="1">
    <source>
        <dbReference type="EMBL" id="MFD1167401.1"/>
    </source>
</evidence>
<comment type="caution">
    <text evidence="1">The sequence shown here is derived from an EMBL/GenBank/DDBJ whole genome shotgun (WGS) entry which is preliminary data.</text>
</comment>
<evidence type="ECO:0000313" key="2">
    <source>
        <dbReference type="Proteomes" id="UP001597205"/>
    </source>
</evidence>
<reference evidence="2" key="1">
    <citation type="journal article" date="2019" name="Int. J. Syst. Evol. Microbiol.">
        <title>The Global Catalogue of Microorganisms (GCM) 10K type strain sequencing project: providing services to taxonomists for standard genome sequencing and annotation.</title>
        <authorList>
            <consortium name="The Broad Institute Genomics Platform"/>
            <consortium name="The Broad Institute Genome Sequencing Center for Infectious Disease"/>
            <person name="Wu L."/>
            <person name="Ma J."/>
        </authorList>
    </citation>
    <scope>NUCLEOTIDE SEQUENCE [LARGE SCALE GENOMIC DNA]</scope>
    <source>
        <strain evidence="2">CCUG 52468</strain>
    </source>
</reference>
<dbReference type="RefSeq" id="WP_380898710.1">
    <property type="nucleotide sequence ID" value="NZ_JBHTKY010000040.1"/>
</dbReference>
<dbReference type="InterPro" id="IPR025921">
    <property type="entry name" value="HmuY"/>
</dbReference>
<accession>A0ABW3RRH6</accession>
<dbReference type="Proteomes" id="UP001597205">
    <property type="component" value="Unassembled WGS sequence"/>
</dbReference>
<dbReference type="EMBL" id="JBHTKY010000040">
    <property type="protein sequence ID" value="MFD1167401.1"/>
    <property type="molecule type" value="Genomic_DNA"/>
</dbReference>